<dbReference type="STRING" id="1182542.W9YPU7"/>
<dbReference type="Pfam" id="PF14330">
    <property type="entry name" value="DUF4387"/>
    <property type="match status" value="1"/>
</dbReference>
<organism evidence="4 5">
    <name type="scientific">Capronia epimyces CBS 606.96</name>
    <dbReference type="NCBI Taxonomy" id="1182542"/>
    <lineage>
        <taxon>Eukaryota</taxon>
        <taxon>Fungi</taxon>
        <taxon>Dikarya</taxon>
        <taxon>Ascomycota</taxon>
        <taxon>Pezizomycotina</taxon>
        <taxon>Eurotiomycetes</taxon>
        <taxon>Chaetothyriomycetidae</taxon>
        <taxon>Chaetothyriales</taxon>
        <taxon>Herpotrichiellaceae</taxon>
        <taxon>Capronia</taxon>
    </lineage>
</organism>
<feature type="region of interest" description="Disordered" evidence="1">
    <location>
        <begin position="475"/>
        <end position="498"/>
    </location>
</feature>
<dbReference type="HOGENOM" id="CLU_028036_1_0_1"/>
<evidence type="ECO:0000256" key="1">
    <source>
        <dbReference type="SAM" id="MobiDB-lite"/>
    </source>
</evidence>
<dbReference type="Proteomes" id="UP000019478">
    <property type="component" value="Unassembled WGS sequence"/>
</dbReference>
<evidence type="ECO:0000259" key="2">
    <source>
        <dbReference type="Pfam" id="PF07287"/>
    </source>
</evidence>
<dbReference type="OrthoDB" id="5863171at2759"/>
<proteinExistence type="predicted"/>
<dbReference type="GeneID" id="19164385"/>
<accession>W9YPU7</accession>
<reference evidence="4 5" key="1">
    <citation type="submission" date="2013-03" db="EMBL/GenBank/DDBJ databases">
        <title>The Genome Sequence of Capronia epimyces CBS 606.96.</title>
        <authorList>
            <consortium name="The Broad Institute Genomics Platform"/>
            <person name="Cuomo C."/>
            <person name="de Hoog S."/>
            <person name="Gorbushina A."/>
            <person name="Walker B."/>
            <person name="Young S.K."/>
            <person name="Zeng Q."/>
            <person name="Gargeya S."/>
            <person name="Fitzgerald M."/>
            <person name="Haas B."/>
            <person name="Abouelleil A."/>
            <person name="Allen A.W."/>
            <person name="Alvarado L."/>
            <person name="Arachchi H.M."/>
            <person name="Berlin A.M."/>
            <person name="Chapman S.B."/>
            <person name="Gainer-Dewar J."/>
            <person name="Goldberg J."/>
            <person name="Griggs A."/>
            <person name="Gujja S."/>
            <person name="Hansen M."/>
            <person name="Howarth C."/>
            <person name="Imamovic A."/>
            <person name="Ireland A."/>
            <person name="Larimer J."/>
            <person name="McCowan C."/>
            <person name="Murphy C."/>
            <person name="Pearson M."/>
            <person name="Poon T.W."/>
            <person name="Priest M."/>
            <person name="Roberts A."/>
            <person name="Saif S."/>
            <person name="Shea T."/>
            <person name="Sisk P."/>
            <person name="Sykes S."/>
            <person name="Wortman J."/>
            <person name="Nusbaum C."/>
            <person name="Birren B."/>
        </authorList>
    </citation>
    <scope>NUCLEOTIDE SEQUENCE [LARGE SCALE GENOMIC DNA]</scope>
    <source>
        <strain evidence="4 5">CBS 606.96</strain>
    </source>
</reference>
<evidence type="ECO:0000313" key="4">
    <source>
        <dbReference type="EMBL" id="EXJ91695.1"/>
    </source>
</evidence>
<dbReference type="RefSeq" id="XP_007728585.1">
    <property type="nucleotide sequence ID" value="XM_007730395.1"/>
</dbReference>
<sequence length="613" mass="66437">MPSPTKDELRIYTPTGMLGYGYSHQLFYSALEDGIDAIICDSGSTDSGPSKLALGSMSCPRDAYIHDLEPIIDAANSHRTPVLIGSAGGDGSNAHVDVFVDIIENIIQRHGYRSMKIIKIYSEIDKDLVKSQLGAGTITPCGTAVPALQTKDIEDASLIVAQMGLEPYLKAMEEHPDFDIIIGGRTYDPSPYAAFCLYHGFNDLGLAYHMGKILECGAICAVPKSREALAVVRRDHFDVVPSNPNARCTPVSVAAHTLYEKTRPDILVGPGGTLSLQDTTYEGLQDNRTVRVRGAKFIPVPDGQYTVKLEAARTAGYHSTFFGGFADPILISQIDDVVARIRSHVASVCKFDYDLKLITYGSGDNISMFAEARRADGSPQSVAITGEARADTQDKATHVINAARIACMHIPYQGQVATSGNFAMSCAPFDIPMGKVCEFCIYHLMPVADPVELFPRQLVKVQGSTQTGIRPRAPLAVSTDKDHSKANSTSTSTPAKVVLTPRPPPGYHYLGELASVIRSKNAGPYELTFDVMFGSPENYSKVKSSNVLTKSTIADLYRIDEAEVVAALWWDPAMAFKATVKRPIISGGFGETDTHGSCQHTRLMYLQIQVSAK</sequence>
<protein>
    <recommendedName>
        <fullName evidence="6">3-methylaspartate ammonia-lyase</fullName>
    </recommendedName>
</protein>
<feature type="domain" description="Acyclic terpene utilisation N-terminal" evidence="2">
    <location>
        <begin position="35"/>
        <end position="220"/>
    </location>
</feature>
<name>W9YPU7_9EURO</name>
<evidence type="ECO:0000259" key="3">
    <source>
        <dbReference type="Pfam" id="PF14330"/>
    </source>
</evidence>
<feature type="domain" description="Acyclic terpene utilisation N-terminal" evidence="2">
    <location>
        <begin position="244"/>
        <end position="411"/>
    </location>
</feature>
<feature type="domain" description="DUF4387" evidence="3">
    <location>
        <begin position="510"/>
        <end position="606"/>
    </location>
</feature>
<comment type="caution">
    <text evidence="4">The sequence shown here is derived from an EMBL/GenBank/DDBJ whole genome shotgun (WGS) entry which is preliminary data.</text>
</comment>
<evidence type="ECO:0000313" key="5">
    <source>
        <dbReference type="Proteomes" id="UP000019478"/>
    </source>
</evidence>
<dbReference type="Pfam" id="PF07287">
    <property type="entry name" value="AtuA"/>
    <property type="match status" value="2"/>
</dbReference>
<dbReference type="InterPro" id="IPR025496">
    <property type="entry name" value="DUF4387"/>
</dbReference>
<gene>
    <name evidence="4" type="ORF">A1O3_00245</name>
</gene>
<evidence type="ECO:0008006" key="6">
    <source>
        <dbReference type="Google" id="ProtNLM"/>
    </source>
</evidence>
<dbReference type="eggNOG" id="ENOG502QUIE">
    <property type="taxonomic scope" value="Eukaryota"/>
</dbReference>
<dbReference type="InterPro" id="IPR010839">
    <property type="entry name" value="AtuA_N"/>
</dbReference>
<dbReference type="EMBL" id="AMGY01000001">
    <property type="protein sequence ID" value="EXJ91695.1"/>
    <property type="molecule type" value="Genomic_DNA"/>
</dbReference>
<keyword evidence="5" id="KW-1185">Reference proteome</keyword>
<dbReference type="AlphaFoldDB" id="W9YPU7"/>